<dbReference type="PANTHER" id="PTHR42743">
    <property type="entry name" value="AMINO-ACID AMINOTRANSFERASE"/>
    <property type="match status" value="1"/>
</dbReference>
<dbReference type="Gene3D" id="3.20.10.10">
    <property type="entry name" value="D-amino Acid Aminotransferase, subunit A, domain 2"/>
    <property type="match status" value="1"/>
</dbReference>
<dbReference type="Pfam" id="PF01063">
    <property type="entry name" value="Aminotran_4"/>
    <property type="match status" value="1"/>
</dbReference>
<reference evidence="18" key="1">
    <citation type="submission" date="2022-10" db="EMBL/GenBank/DDBJ databases">
        <title>The WGS of Solirubrobacter ginsenosidimutans DSM 21036.</title>
        <authorList>
            <person name="Jiang Z."/>
        </authorList>
    </citation>
    <scope>NUCLEOTIDE SEQUENCE</scope>
    <source>
        <strain evidence="18">DSM 21036</strain>
    </source>
</reference>
<evidence type="ECO:0000256" key="5">
    <source>
        <dbReference type="ARBA" id="ARBA00005072"/>
    </source>
</evidence>
<protein>
    <recommendedName>
        <fullName evidence="17">Branched-chain-amino-acid aminotransferase</fullName>
        <shortName evidence="17">BCAT</shortName>
        <ecNumber evidence="17">2.6.1.42</ecNumber>
    </recommendedName>
</protein>
<comment type="similarity">
    <text evidence="6 15">Belongs to the class-IV pyridoxal-phosphate-dependent aminotransferase family.</text>
</comment>
<name>A0A9X3N2P3_9ACTN</name>
<dbReference type="GO" id="GO:0009082">
    <property type="term" value="P:branched-chain amino acid biosynthetic process"/>
    <property type="evidence" value="ECO:0007669"/>
    <property type="project" value="UniProtKB-KW"/>
</dbReference>
<comment type="pathway">
    <text evidence="5 17">Amino-acid biosynthesis; L-leucine biosynthesis; L-leucine from 3-methyl-2-oxobutanoate: step 4/4.</text>
</comment>
<keyword evidence="8 17" id="KW-0028">Amino-acid biosynthesis</keyword>
<evidence type="ECO:0000256" key="3">
    <source>
        <dbReference type="ARBA" id="ARBA00004824"/>
    </source>
</evidence>
<dbReference type="InterPro" id="IPR005785">
    <property type="entry name" value="B_amino_transI"/>
</dbReference>
<dbReference type="EC" id="2.6.1.42" evidence="17"/>
<evidence type="ECO:0000256" key="8">
    <source>
        <dbReference type="ARBA" id="ARBA00022605"/>
    </source>
</evidence>
<keyword evidence="10 16" id="KW-0663">Pyridoxal phosphate</keyword>
<comment type="catalytic activity">
    <reaction evidence="13 17">
        <text>L-isoleucine + 2-oxoglutarate = (S)-3-methyl-2-oxopentanoate + L-glutamate</text>
        <dbReference type="Rhea" id="RHEA:24801"/>
        <dbReference type="ChEBI" id="CHEBI:16810"/>
        <dbReference type="ChEBI" id="CHEBI:29985"/>
        <dbReference type="ChEBI" id="CHEBI:35146"/>
        <dbReference type="ChEBI" id="CHEBI:58045"/>
        <dbReference type="EC" id="2.6.1.42"/>
    </reaction>
</comment>
<dbReference type="InterPro" id="IPR018300">
    <property type="entry name" value="Aminotrans_IV_CS"/>
</dbReference>
<comment type="caution">
    <text evidence="18">The sequence shown here is derived from an EMBL/GenBank/DDBJ whole genome shotgun (WGS) entry which is preliminary data.</text>
</comment>
<proteinExistence type="inferred from homology"/>
<evidence type="ECO:0000313" key="19">
    <source>
        <dbReference type="Proteomes" id="UP001149140"/>
    </source>
</evidence>
<evidence type="ECO:0000256" key="1">
    <source>
        <dbReference type="ARBA" id="ARBA00001933"/>
    </source>
</evidence>
<evidence type="ECO:0000256" key="17">
    <source>
        <dbReference type="RuleBase" id="RU364094"/>
    </source>
</evidence>
<comment type="cofactor">
    <cofactor evidence="1 16">
        <name>pyridoxal 5'-phosphate</name>
        <dbReference type="ChEBI" id="CHEBI:597326"/>
    </cofactor>
</comment>
<dbReference type="InterPro" id="IPR043131">
    <property type="entry name" value="BCAT-like_N"/>
</dbReference>
<keyword evidence="7 17" id="KW-0032">Aminotransferase</keyword>
<gene>
    <name evidence="17" type="primary">ilvE</name>
    <name evidence="18" type="ORF">OM076_25840</name>
</gene>
<evidence type="ECO:0000256" key="14">
    <source>
        <dbReference type="ARBA" id="ARBA00049229"/>
    </source>
</evidence>
<dbReference type="CDD" id="cd00449">
    <property type="entry name" value="PLPDE_IV"/>
    <property type="match status" value="1"/>
</dbReference>
<dbReference type="Proteomes" id="UP001149140">
    <property type="component" value="Unassembled WGS sequence"/>
</dbReference>
<dbReference type="FunFam" id="3.20.10.10:FF:000002">
    <property type="entry name" value="D-alanine aminotransferase"/>
    <property type="match status" value="1"/>
</dbReference>
<evidence type="ECO:0000313" key="18">
    <source>
        <dbReference type="EMBL" id="MDA0163718.1"/>
    </source>
</evidence>
<dbReference type="PROSITE" id="PS00770">
    <property type="entry name" value="AA_TRANSFER_CLASS_4"/>
    <property type="match status" value="1"/>
</dbReference>
<evidence type="ECO:0000256" key="11">
    <source>
        <dbReference type="ARBA" id="ARBA00023304"/>
    </source>
</evidence>
<evidence type="ECO:0000256" key="4">
    <source>
        <dbReference type="ARBA" id="ARBA00004931"/>
    </source>
</evidence>
<evidence type="ECO:0000256" key="16">
    <source>
        <dbReference type="RuleBase" id="RU004516"/>
    </source>
</evidence>
<evidence type="ECO:0000256" key="15">
    <source>
        <dbReference type="RuleBase" id="RU004106"/>
    </source>
</evidence>
<dbReference type="GO" id="GO:0008652">
    <property type="term" value="P:amino acid biosynthetic process"/>
    <property type="evidence" value="ECO:0007669"/>
    <property type="project" value="UniProtKB-KW"/>
</dbReference>
<dbReference type="PANTHER" id="PTHR42743:SF11">
    <property type="entry name" value="AMINODEOXYCHORISMATE LYASE"/>
    <property type="match status" value="1"/>
</dbReference>
<keyword evidence="9 17" id="KW-0808">Transferase</keyword>
<accession>A0A9X3N2P3</accession>
<dbReference type="GO" id="GO:0004084">
    <property type="term" value="F:branched-chain-amino-acid transaminase activity"/>
    <property type="evidence" value="ECO:0007669"/>
    <property type="project" value="UniProtKB-EC"/>
</dbReference>
<dbReference type="InterPro" id="IPR036038">
    <property type="entry name" value="Aminotransferase-like"/>
</dbReference>
<comment type="catalytic activity">
    <reaction evidence="14 17">
        <text>L-leucine + 2-oxoglutarate = 4-methyl-2-oxopentanoate + L-glutamate</text>
        <dbReference type="Rhea" id="RHEA:18321"/>
        <dbReference type="ChEBI" id="CHEBI:16810"/>
        <dbReference type="ChEBI" id="CHEBI:17865"/>
        <dbReference type="ChEBI" id="CHEBI:29985"/>
        <dbReference type="ChEBI" id="CHEBI:57427"/>
        <dbReference type="EC" id="2.6.1.42"/>
    </reaction>
</comment>
<dbReference type="Gene3D" id="3.30.470.10">
    <property type="match status" value="1"/>
</dbReference>
<evidence type="ECO:0000256" key="2">
    <source>
        <dbReference type="ARBA" id="ARBA00003109"/>
    </source>
</evidence>
<dbReference type="EMBL" id="JAPDOD010000027">
    <property type="protein sequence ID" value="MDA0163718.1"/>
    <property type="molecule type" value="Genomic_DNA"/>
</dbReference>
<comment type="pathway">
    <text evidence="3 17">Amino-acid biosynthesis; L-isoleucine biosynthesis; L-isoleucine from 2-oxobutanoate: step 4/4.</text>
</comment>
<dbReference type="NCBIfam" id="NF005146">
    <property type="entry name" value="PRK06606.1"/>
    <property type="match status" value="1"/>
</dbReference>
<keyword evidence="19" id="KW-1185">Reference proteome</keyword>
<evidence type="ECO:0000256" key="10">
    <source>
        <dbReference type="ARBA" id="ARBA00022898"/>
    </source>
</evidence>
<dbReference type="InterPro" id="IPR050571">
    <property type="entry name" value="Class-IV_PLP-Dep_Aminotrnsfr"/>
</dbReference>
<dbReference type="InterPro" id="IPR043132">
    <property type="entry name" value="BCAT-like_C"/>
</dbReference>
<dbReference type="InterPro" id="IPR001544">
    <property type="entry name" value="Aminotrans_IV"/>
</dbReference>
<sequence length="308" mass="33869">MSQAIWMNGELVAYEDAKVHVLTHALHYGTSVFEGVRAYELPDGGTAVFRHQDHIDRLFRSAGLYHMEIPYSKDQIRAATFETITANALKSCYIRPLVFRGAGPMGLYPLDCPVDVMIAVWEWGAYLGDEGKVGGVRAKVSSWRRIPSDALIPTAKAGGQYLNSILAKIEADKAGYEEAILLDTRGYVCEGTGENLFLIKDGKVVTPGFANDILEGINRAAAIEILRDQGYDVVERDIARGELYRADEIFMTGTAAELTPIREVDDLAVGDGTRGPITAEIQAIFEDALHGRSERYSRWLDKVPAAVS</sequence>
<dbReference type="SUPFAM" id="SSF56752">
    <property type="entry name" value="D-aminoacid aminotransferase-like PLP-dependent enzymes"/>
    <property type="match status" value="1"/>
</dbReference>
<evidence type="ECO:0000256" key="9">
    <source>
        <dbReference type="ARBA" id="ARBA00022679"/>
    </source>
</evidence>
<dbReference type="NCBIfam" id="TIGR01122">
    <property type="entry name" value="ilvE_I"/>
    <property type="match status" value="1"/>
</dbReference>
<evidence type="ECO:0000256" key="7">
    <source>
        <dbReference type="ARBA" id="ARBA00022576"/>
    </source>
</evidence>
<evidence type="ECO:0000256" key="13">
    <source>
        <dbReference type="ARBA" id="ARBA00048798"/>
    </source>
</evidence>
<dbReference type="AlphaFoldDB" id="A0A9X3N2P3"/>
<comment type="catalytic activity">
    <reaction evidence="12 17">
        <text>L-valine + 2-oxoglutarate = 3-methyl-2-oxobutanoate + L-glutamate</text>
        <dbReference type="Rhea" id="RHEA:24813"/>
        <dbReference type="ChEBI" id="CHEBI:11851"/>
        <dbReference type="ChEBI" id="CHEBI:16810"/>
        <dbReference type="ChEBI" id="CHEBI:29985"/>
        <dbReference type="ChEBI" id="CHEBI:57762"/>
        <dbReference type="EC" id="2.6.1.42"/>
    </reaction>
</comment>
<evidence type="ECO:0000256" key="6">
    <source>
        <dbReference type="ARBA" id="ARBA00009320"/>
    </source>
</evidence>
<organism evidence="18 19">
    <name type="scientific">Solirubrobacter ginsenosidimutans</name>
    <dbReference type="NCBI Taxonomy" id="490573"/>
    <lineage>
        <taxon>Bacteria</taxon>
        <taxon>Bacillati</taxon>
        <taxon>Actinomycetota</taxon>
        <taxon>Thermoleophilia</taxon>
        <taxon>Solirubrobacterales</taxon>
        <taxon>Solirubrobacteraceae</taxon>
        <taxon>Solirubrobacter</taxon>
    </lineage>
</organism>
<dbReference type="RefSeq" id="WP_270042964.1">
    <property type="nucleotide sequence ID" value="NZ_JAPDOD010000027.1"/>
</dbReference>
<comment type="pathway">
    <text evidence="4 17">Amino-acid biosynthesis; L-valine biosynthesis; L-valine from pyruvate: step 4/4.</text>
</comment>
<evidence type="ECO:0000256" key="12">
    <source>
        <dbReference type="ARBA" id="ARBA00048212"/>
    </source>
</evidence>
<keyword evidence="11 17" id="KW-0100">Branched-chain amino acid biosynthesis</keyword>
<comment type="function">
    <text evidence="2 17">Acts on leucine, isoleucine and valine.</text>
</comment>